<organism evidence="11 12">
    <name type="scientific">Candidatus Amunia macphersoniae</name>
    <dbReference type="NCBI Taxonomy" id="3127014"/>
    <lineage>
        <taxon>Bacteria</taxon>
        <taxon>Bacillati</taxon>
        <taxon>Candidatus Dormiibacterota</taxon>
        <taxon>Candidatus Dormibacteria</taxon>
        <taxon>Candidatus Aeolococcales</taxon>
        <taxon>Candidatus Aeolococcaceae</taxon>
        <taxon>Candidatus Amunia</taxon>
    </lineage>
</organism>
<feature type="domain" description="Pterin-binding" evidence="10">
    <location>
        <begin position="23"/>
        <end position="271"/>
    </location>
</feature>
<dbReference type="InterPro" id="IPR006390">
    <property type="entry name" value="DHP_synth_dom"/>
</dbReference>
<dbReference type="GO" id="GO:0004156">
    <property type="term" value="F:dihydropteroate synthase activity"/>
    <property type="evidence" value="ECO:0007669"/>
    <property type="project" value="UniProtKB-EC"/>
</dbReference>
<evidence type="ECO:0000256" key="3">
    <source>
        <dbReference type="ARBA" id="ARBA00004763"/>
    </source>
</evidence>
<evidence type="ECO:0000256" key="2">
    <source>
        <dbReference type="ARBA" id="ARBA00001946"/>
    </source>
</evidence>
<reference evidence="11 12" key="1">
    <citation type="submission" date="2020-10" db="EMBL/GenBank/DDBJ databases">
        <title>Ca. Dormibacterota MAGs.</title>
        <authorList>
            <person name="Montgomery K."/>
        </authorList>
    </citation>
    <scope>NUCLEOTIDE SEQUENCE [LARGE SCALE GENOMIC DNA]</scope>
    <source>
        <strain evidence="11">Mitchell_Peninsula_5</strain>
    </source>
</reference>
<dbReference type="InterPro" id="IPR045031">
    <property type="entry name" value="DHP_synth-like"/>
</dbReference>
<dbReference type="InterPro" id="IPR000489">
    <property type="entry name" value="Pterin-binding_dom"/>
</dbReference>
<comment type="cofactor">
    <cofactor evidence="2">
        <name>Mg(2+)</name>
        <dbReference type="ChEBI" id="CHEBI:18420"/>
    </cofactor>
</comment>
<dbReference type="GO" id="GO:0046656">
    <property type="term" value="P:folic acid biosynthetic process"/>
    <property type="evidence" value="ECO:0007669"/>
    <property type="project" value="UniProtKB-KW"/>
</dbReference>
<accession>A0A934NA64</accession>
<dbReference type="GO" id="GO:0046872">
    <property type="term" value="F:metal ion binding"/>
    <property type="evidence" value="ECO:0007669"/>
    <property type="project" value="UniProtKB-KW"/>
</dbReference>
<dbReference type="Gene3D" id="3.20.20.20">
    <property type="entry name" value="Dihydropteroate synthase-like"/>
    <property type="match status" value="1"/>
</dbReference>
<evidence type="ECO:0000256" key="4">
    <source>
        <dbReference type="ARBA" id="ARBA00009503"/>
    </source>
</evidence>
<evidence type="ECO:0000256" key="6">
    <source>
        <dbReference type="ARBA" id="ARBA00022679"/>
    </source>
</evidence>
<evidence type="ECO:0000313" key="12">
    <source>
        <dbReference type="Proteomes" id="UP000614410"/>
    </source>
</evidence>
<keyword evidence="9" id="KW-0289">Folate biosynthesis</keyword>
<sequence length="294" mass="30293">MARGSSPPPLRAGTHTLDFRARTLVMGVLNVTPDSFAGDSISDDVGAVVDRARGFVDAGADLIDIGGESTRPNSQAVDADEELARVVPALRAVCSAVDLPVSIDTRKSEVARRAIAEGAVIVNDVWGLRGDPAMVEVVAEHAHVGVVAMHNQRGTEYGDLMADICGTLRESVRIAETGGVAADRLVIDPGFGFAKTPAQNLELMRRLGELRGLGRPVLLGVSRKHTIGAILGGAAPSDRVEGTLALLALGVAAGVSIVRVHDVAQAARAVRVADAVVRGTPAEVAALPPPGPTG</sequence>
<evidence type="ECO:0000256" key="9">
    <source>
        <dbReference type="ARBA" id="ARBA00022909"/>
    </source>
</evidence>
<dbReference type="InterPro" id="IPR011005">
    <property type="entry name" value="Dihydropteroate_synth-like_sf"/>
</dbReference>
<evidence type="ECO:0000256" key="1">
    <source>
        <dbReference type="ARBA" id="ARBA00000012"/>
    </source>
</evidence>
<evidence type="ECO:0000256" key="8">
    <source>
        <dbReference type="ARBA" id="ARBA00022842"/>
    </source>
</evidence>
<keyword evidence="6 11" id="KW-0808">Transferase</keyword>
<comment type="similarity">
    <text evidence="4">Belongs to the DHPS family.</text>
</comment>
<gene>
    <name evidence="11" type="primary">folP</name>
    <name evidence="11" type="ORF">JF887_10310</name>
</gene>
<dbReference type="Pfam" id="PF00809">
    <property type="entry name" value="Pterin_bind"/>
    <property type="match status" value="1"/>
</dbReference>
<dbReference type="PROSITE" id="PS00793">
    <property type="entry name" value="DHPS_2"/>
    <property type="match status" value="1"/>
</dbReference>
<proteinExistence type="inferred from homology"/>
<dbReference type="SUPFAM" id="SSF51717">
    <property type="entry name" value="Dihydropteroate synthetase-like"/>
    <property type="match status" value="1"/>
</dbReference>
<dbReference type="CDD" id="cd00739">
    <property type="entry name" value="DHPS"/>
    <property type="match status" value="1"/>
</dbReference>
<dbReference type="GO" id="GO:0046654">
    <property type="term" value="P:tetrahydrofolate biosynthetic process"/>
    <property type="evidence" value="ECO:0007669"/>
    <property type="project" value="TreeGrafter"/>
</dbReference>
<evidence type="ECO:0000259" key="10">
    <source>
        <dbReference type="PROSITE" id="PS50972"/>
    </source>
</evidence>
<protein>
    <recommendedName>
        <fullName evidence="5">dihydropteroate synthase</fullName>
        <ecNumber evidence="5">2.5.1.15</ecNumber>
    </recommendedName>
</protein>
<dbReference type="EC" id="2.5.1.15" evidence="5"/>
<evidence type="ECO:0000256" key="5">
    <source>
        <dbReference type="ARBA" id="ARBA00012458"/>
    </source>
</evidence>
<keyword evidence="7" id="KW-0479">Metal-binding</keyword>
<dbReference type="AlphaFoldDB" id="A0A934NA64"/>
<evidence type="ECO:0000256" key="7">
    <source>
        <dbReference type="ARBA" id="ARBA00022723"/>
    </source>
</evidence>
<name>A0A934NA64_9BACT</name>
<dbReference type="GO" id="GO:0005829">
    <property type="term" value="C:cytosol"/>
    <property type="evidence" value="ECO:0007669"/>
    <property type="project" value="TreeGrafter"/>
</dbReference>
<evidence type="ECO:0000313" key="11">
    <source>
        <dbReference type="EMBL" id="MBJ7609802.1"/>
    </source>
</evidence>
<keyword evidence="8" id="KW-0460">Magnesium</keyword>
<comment type="pathway">
    <text evidence="3">Cofactor biosynthesis; tetrahydrofolate biosynthesis; 7,8-dihydrofolate from 2-amino-4-hydroxy-6-hydroxymethyl-7,8-dihydropteridine diphosphate and 4-aminobenzoate: step 1/2.</text>
</comment>
<dbReference type="NCBIfam" id="TIGR01496">
    <property type="entry name" value="DHPS"/>
    <property type="match status" value="1"/>
</dbReference>
<dbReference type="PANTHER" id="PTHR20941">
    <property type="entry name" value="FOLATE SYNTHESIS PROTEINS"/>
    <property type="match status" value="1"/>
</dbReference>
<dbReference type="EMBL" id="JAEKNN010000052">
    <property type="protein sequence ID" value="MBJ7609802.1"/>
    <property type="molecule type" value="Genomic_DNA"/>
</dbReference>
<dbReference type="Proteomes" id="UP000614410">
    <property type="component" value="Unassembled WGS sequence"/>
</dbReference>
<dbReference type="PANTHER" id="PTHR20941:SF1">
    <property type="entry name" value="FOLIC ACID SYNTHESIS PROTEIN FOL1"/>
    <property type="match status" value="1"/>
</dbReference>
<comment type="caution">
    <text evidence="11">The sequence shown here is derived from an EMBL/GenBank/DDBJ whole genome shotgun (WGS) entry which is preliminary data.</text>
</comment>
<comment type="catalytic activity">
    <reaction evidence="1">
        <text>(7,8-dihydropterin-6-yl)methyl diphosphate + 4-aminobenzoate = 7,8-dihydropteroate + diphosphate</text>
        <dbReference type="Rhea" id="RHEA:19949"/>
        <dbReference type="ChEBI" id="CHEBI:17836"/>
        <dbReference type="ChEBI" id="CHEBI:17839"/>
        <dbReference type="ChEBI" id="CHEBI:33019"/>
        <dbReference type="ChEBI" id="CHEBI:72950"/>
        <dbReference type="EC" id="2.5.1.15"/>
    </reaction>
</comment>
<dbReference type="PROSITE" id="PS50972">
    <property type="entry name" value="PTERIN_BINDING"/>
    <property type="match status" value="1"/>
</dbReference>